<evidence type="ECO:0000256" key="1">
    <source>
        <dbReference type="ARBA" id="ARBA00001426"/>
    </source>
</evidence>
<dbReference type="InterPro" id="IPR036849">
    <property type="entry name" value="Enolase-like_C_sf"/>
</dbReference>
<dbReference type="PANTHER" id="PTHR48080">
    <property type="entry name" value="D-GALACTONATE DEHYDRATASE-RELATED"/>
    <property type="match status" value="1"/>
</dbReference>
<comment type="catalytic activity">
    <reaction evidence="1">
        <text>D-glucarate = 5-dehydro-4-deoxy-D-glucarate + H2O</text>
        <dbReference type="Rhea" id="RHEA:14573"/>
        <dbReference type="ChEBI" id="CHEBI:15377"/>
        <dbReference type="ChEBI" id="CHEBI:30612"/>
        <dbReference type="ChEBI" id="CHEBI:42819"/>
        <dbReference type="EC" id="4.2.1.40"/>
    </reaction>
</comment>
<proteinExistence type="predicted"/>
<organism evidence="5 6">
    <name type="scientific">Kribbella aluminosa</name>
    <dbReference type="NCBI Taxonomy" id="416017"/>
    <lineage>
        <taxon>Bacteria</taxon>
        <taxon>Bacillati</taxon>
        <taxon>Actinomycetota</taxon>
        <taxon>Actinomycetes</taxon>
        <taxon>Propionibacteriales</taxon>
        <taxon>Kribbellaceae</taxon>
        <taxon>Kribbella</taxon>
    </lineage>
</organism>
<dbReference type="SMART" id="SM00922">
    <property type="entry name" value="MR_MLE"/>
    <property type="match status" value="1"/>
</dbReference>
<sequence>MTSFTIERLEVTEVRDGVGPGDDALFVIVHAAGEAGCYGPVSERIGVYARDTLASVVQGNHAADHHGLLNRLRQAARIAPSDIASWAVGAVDCATWDLHGRLTGCSVADLLATGTPQPSVAAYASWLSQNLTTCEDLDVVRGVAAGGWRFTKWGLRGASMNPIGETAGRMARAVERCSEAIGAPVAVDAVGTWSPAVAMAFARSIDVACLRWLEDPLPHHDLDVYGLVTATGLPLAVGERMHCDEDPAGLIQYVRPSALTLDVVGCGGLTRATQILDLAQAQAVPVCPHGRSIVPGLHLAAAFPDAVPAVEYRLQWEPRRQRLYDVPFRLEHGRIGLPDAPGLGMIPRSTTCPAHR</sequence>
<dbReference type="InterPro" id="IPR029017">
    <property type="entry name" value="Enolase-like_N"/>
</dbReference>
<dbReference type="EMBL" id="JAGINT010000001">
    <property type="protein sequence ID" value="MBP2349096.1"/>
    <property type="molecule type" value="Genomic_DNA"/>
</dbReference>
<evidence type="ECO:0000256" key="2">
    <source>
        <dbReference type="ARBA" id="ARBA00005183"/>
    </source>
</evidence>
<dbReference type="PANTHER" id="PTHR48080:SF4">
    <property type="entry name" value="GLUCARATE DEHYDRATASE"/>
    <property type="match status" value="1"/>
</dbReference>
<dbReference type="EC" id="4.2.1.40" evidence="3"/>
<name>A0ABS4UBT8_9ACTN</name>
<dbReference type="Gene3D" id="3.20.20.120">
    <property type="entry name" value="Enolase-like C-terminal domain"/>
    <property type="match status" value="1"/>
</dbReference>
<dbReference type="Gene3D" id="3.30.390.10">
    <property type="entry name" value="Enolase-like, N-terminal domain"/>
    <property type="match status" value="1"/>
</dbReference>
<dbReference type="InterPro" id="IPR013342">
    <property type="entry name" value="Mandelate_racemase_C"/>
</dbReference>
<dbReference type="SUPFAM" id="SSF51604">
    <property type="entry name" value="Enolase C-terminal domain-like"/>
    <property type="match status" value="1"/>
</dbReference>
<evidence type="ECO:0000313" key="6">
    <source>
        <dbReference type="Proteomes" id="UP000755585"/>
    </source>
</evidence>
<comment type="caution">
    <text evidence="5">The sequence shown here is derived from an EMBL/GenBank/DDBJ whole genome shotgun (WGS) entry which is preliminary data.</text>
</comment>
<evidence type="ECO:0000259" key="4">
    <source>
        <dbReference type="SMART" id="SM00922"/>
    </source>
</evidence>
<dbReference type="SFLD" id="SFLDS00001">
    <property type="entry name" value="Enolase"/>
    <property type="match status" value="1"/>
</dbReference>
<dbReference type="SUPFAM" id="SSF54826">
    <property type="entry name" value="Enolase N-terminal domain-like"/>
    <property type="match status" value="1"/>
</dbReference>
<dbReference type="InterPro" id="IPR013341">
    <property type="entry name" value="Mandelate_racemase_N_dom"/>
</dbReference>
<protein>
    <recommendedName>
        <fullName evidence="3">glucarate dehydratase</fullName>
        <ecNumber evidence="3">4.2.1.40</ecNumber>
    </recommendedName>
</protein>
<dbReference type="InterPro" id="IPR029065">
    <property type="entry name" value="Enolase_C-like"/>
</dbReference>
<gene>
    <name evidence="5" type="ORF">JOF29_000179</name>
</gene>
<accession>A0ABS4UBT8</accession>
<evidence type="ECO:0000256" key="3">
    <source>
        <dbReference type="ARBA" id="ARBA00011973"/>
    </source>
</evidence>
<evidence type="ECO:0000313" key="5">
    <source>
        <dbReference type="EMBL" id="MBP2349096.1"/>
    </source>
</evidence>
<reference evidence="5 6" key="1">
    <citation type="submission" date="2021-03" db="EMBL/GenBank/DDBJ databases">
        <title>Sequencing the genomes of 1000 actinobacteria strains.</title>
        <authorList>
            <person name="Klenk H.-P."/>
        </authorList>
    </citation>
    <scope>NUCLEOTIDE SEQUENCE [LARGE SCALE GENOMIC DNA]</scope>
    <source>
        <strain evidence="5 6">DSM 18824</strain>
    </source>
</reference>
<comment type="pathway">
    <text evidence="2">Carbohydrate acid metabolism; D-glucarate degradation; 2,5-dioxopentanoate from D-glucarate: step 1/2.</text>
</comment>
<dbReference type="Pfam" id="PF13378">
    <property type="entry name" value="MR_MLE_C"/>
    <property type="match status" value="1"/>
</dbReference>
<dbReference type="Proteomes" id="UP000755585">
    <property type="component" value="Unassembled WGS sequence"/>
</dbReference>
<dbReference type="RefSeq" id="WP_209692312.1">
    <property type="nucleotide sequence ID" value="NZ_BAAAVU010000028.1"/>
</dbReference>
<dbReference type="InterPro" id="IPR034593">
    <property type="entry name" value="DgoD-like"/>
</dbReference>
<dbReference type="Pfam" id="PF02746">
    <property type="entry name" value="MR_MLE_N"/>
    <property type="match status" value="1"/>
</dbReference>
<keyword evidence="6" id="KW-1185">Reference proteome</keyword>
<feature type="domain" description="Mandelate racemase/muconate lactonizing enzyme C-terminal" evidence="4">
    <location>
        <begin position="136"/>
        <end position="234"/>
    </location>
</feature>